<comment type="similarity">
    <text evidence="1 2">Belongs to the enoyl-CoA hydratase/isomerase family.</text>
</comment>
<dbReference type="CDD" id="cd06558">
    <property type="entry name" value="crotonase-like"/>
    <property type="match status" value="1"/>
</dbReference>
<dbReference type="Pfam" id="PF00378">
    <property type="entry name" value="ECH_1"/>
    <property type="match status" value="1"/>
</dbReference>
<dbReference type="PROSITE" id="PS00166">
    <property type="entry name" value="ENOYL_COA_HYDRATASE"/>
    <property type="match status" value="1"/>
</dbReference>
<evidence type="ECO:0000313" key="3">
    <source>
        <dbReference type="EMBL" id="SEI47776.1"/>
    </source>
</evidence>
<dbReference type="InterPro" id="IPR001753">
    <property type="entry name" value="Enoyl-CoA_hydra/iso"/>
</dbReference>
<name>A0A1H6R084_9GAMM</name>
<dbReference type="Gene3D" id="3.90.226.10">
    <property type="entry name" value="2-enoyl-CoA Hydratase, Chain A, domain 1"/>
    <property type="match status" value="1"/>
</dbReference>
<dbReference type="PANTHER" id="PTHR11941">
    <property type="entry name" value="ENOYL-COA HYDRATASE-RELATED"/>
    <property type="match status" value="1"/>
</dbReference>
<organism evidence="3 4">
    <name type="scientific">Allopseudospirillum japonicum</name>
    <dbReference type="NCBI Taxonomy" id="64971"/>
    <lineage>
        <taxon>Bacteria</taxon>
        <taxon>Pseudomonadati</taxon>
        <taxon>Pseudomonadota</taxon>
        <taxon>Gammaproteobacteria</taxon>
        <taxon>Oceanospirillales</taxon>
        <taxon>Oceanospirillaceae</taxon>
        <taxon>Allopseudospirillum</taxon>
    </lineage>
</organism>
<dbReference type="RefSeq" id="WP_093308585.1">
    <property type="nucleotide sequence ID" value="NZ_FNYH01000002.1"/>
</dbReference>
<dbReference type="InterPro" id="IPR018376">
    <property type="entry name" value="Enoyl-CoA_hyd/isom_CS"/>
</dbReference>
<keyword evidence="3" id="KW-0413">Isomerase</keyword>
<evidence type="ECO:0000256" key="2">
    <source>
        <dbReference type="RuleBase" id="RU003707"/>
    </source>
</evidence>
<evidence type="ECO:0000256" key="1">
    <source>
        <dbReference type="ARBA" id="ARBA00005254"/>
    </source>
</evidence>
<sequence length="250" mass="27207">MVELCYPAPYLACLQLTRPQCHNALTPALIDALLTHGENLAVEAHDAEVKVLLLTGAGTSFCAGLDIKQVQADSQAIEYLLSPYHSTLLPRSLGLTRVQAAALIWRYFPVPVIAILQGHVLGGGLQMALGADIRLAAEDAQLGLLEMRHGLVPDMGLSQNALGLLRYDQLLKLILDADPLDAQQALALGLVTEVHSDPYQVGLALAHRWTQYNSFHLHQMKVLCQNQYQGTPIQALVQEETRIQKAILAG</sequence>
<dbReference type="EMBL" id="FNYH01000002">
    <property type="protein sequence ID" value="SEI47776.1"/>
    <property type="molecule type" value="Genomic_DNA"/>
</dbReference>
<dbReference type="AlphaFoldDB" id="A0A1H6R084"/>
<evidence type="ECO:0000313" key="4">
    <source>
        <dbReference type="Proteomes" id="UP000242999"/>
    </source>
</evidence>
<dbReference type="OrthoDB" id="9807606at2"/>
<dbReference type="SUPFAM" id="SSF52096">
    <property type="entry name" value="ClpP/crotonase"/>
    <property type="match status" value="1"/>
</dbReference>
<dbReference type="InterPro" id="IPR029045">
    <property type="entry name" value="ClpP/crotonase-like_dom_sf"/>
</dbReference>
<proteinExistence type="inferred from homology"/>
<dbReference type="STRING" id="64971.SAMN05421831_102249"/>
<dbReference type="GO" id="GO:0006635">
    <property type="term" value="P:fatty acid beta-oxidation"/>
    <property type="evidence" value="ECO:0007669"/>
    <property type="project" value="TreeGrafter"/>
</dbReference>
<dbReference type="GO" id="GO:0016853">
    <property type="term" value="F:isomerase activity"/>
    <property type="evidence" value="ECO:0007669"/>
    <property type="project" value="UniProtKB-KW"/>
</dbReference>
<dbReference type="PANTHER" id="PTHR11941:SF54">
    <property type="entry name" value="ENOYL-COA HYDRATASE, MITOCHONDRIAL"/>
    <property type="match status" value="1"/>
</dbReference>
<reference evidence="4" key="1">
    <citation type="submission" date="2016-10" db="EMBL/GenBank/DDBJ databases">
        <authorList>
            <person name="Varghese N."/>
            <person name="Submissions S."/>
        </authorList>
    </citation>
    <scope>NUCLEOTIDE SEQUENCE [LARGE SCALE GENOMIC DNA]</scope>
    <source>
        <strain evidence="4">DSM 7165</strain>
    </source>
</reference>
<accession>A0A1H6R084</accession>
<keyword evidence="4" id="KW-1185">Reference proteome</keyword>
<protein>
    <submittedName>
        <fullName evidence="3">Enoyl-CoA hydratase/isomerase</fullName>
    </submittedName>
</protein>
<dbReference type="Proteomes" id="UP000242999">
    <property type="component" value="Unassembled WGS sequence"/>
</dbReference>
<gene>
    <name evidence="3" type="ORF">SAMN05421831_102249</name>
</gene>